<evidence type="ECO:0000313" key="3">
    <source>
        <dbReference type="Proteomes" id="UP000242715"/>
    </source>
</evidence>
<sequence>MELEAPISYPPQQFAAMNFATIRSNAPKFRKEDNINILKIYSYGLKPNQEQPPTENRNTITSNNKKSRQR</sequence>
<dbReference type="EMBL" id="DF973384">
    <property type="protein sequence ID" value="GAU28955.1"/>
    <property type="molecule type" value="Genomic_DNA"/>
</dbReference>
<feature type="compositionally biased region" description="Polar residues" evidence="1">
    <location>
        <begin position="48"/>
        <end position="64"/>
    </location>
</feature>
<protein>
    <submittedName>
        <fullName evidence="2">Uncharacterized protein</fullName>
    </submittedName>
</protein>
<accession>A0A2Z6MZ24</accession>
<keyword evidence="3" id="KW-1185">Reference proteome</keyword>
<proteinExistence type="predicted"/>
<feature type="region of interest" description="Disordered" evidence="1">
    <location>
        <begin position="45"/>
        <end position="70"/>
    </location>
</feature>
<evidence type="ECO:0000256" key="1">
    <source>
        <dbReference type="SAM" id="MobiDB-lite"/>
    </source>
</evidence>
<name>A0A2Z6MZ24_TRISU</name>
<dbReference type="AlphaFoldDB" id="A0A2Z6MZ24"/>
<evidence type="ECO:0000313" key="2">
    <source>
        <dbReference type="EMBL" id="GAU28955.1"/>
    </source>
</evidence>
<gene>
    <name evidence="2" type="ORF">TSUD_153710</name>
</gene>
<reference evidence="3" key="1">
    <citation type="journal article" date="2017" name="Front. Plant Sci.">
        <title>Climate Clever Clovers: New Paradigm to Reduce the Environmental Footprint of Ruminants by Breeding Low Methanogenic Forages Utilizing Haplotype Variation.</title>
        <authorList>
            <person name="Kaur P."/>
            <person name="Appels R."/>
            <person name="Bayer P.E."/>
            <person name="Keeble-Gagnere G."/>
            <person name="Wang J."/>
            <person name="Hirakawa H."/>
            <person name="Shirasawa K."/>
            <person name="Vercoe P."/>
            <person name="Stefanova K."/>
            <person name="Durmic Z."/>
            <person name="Nichols P."/>
            <person name="Revell C."/>
            <person name="Isobe S.N."/>
            <person name="Edwards D."/>
            <person name="Erskine W."/>
        </authorList>
    </citation>
    <scope>NUCLEOTIDE SEQUENCE [LARGE SCALE GENOMIC DNA]</scope>
    <source>
        <strain evidence="3">cv. Daliak</strain>
    </source>
</reference>
<dbReference type="Proteomes" id="UP000242715">
    <property type="component" value="Unassembled WGS sequence"/>
</dbReference>
<organism evidence="2 3">
    <name type="scientific">Trifolium subterraneum</name>
    <name type="common">Subterranean clover</name>
    <dbReference type="NCBI Taxonomy" id="3900"/>
    <lineage>
        <taxon>Eukaryota</taxon>
        <taxon>Viridiplantae</taxon>
        <taxon>Streptophyta</taxon>
        <taxon>Embryophyta</taxon>
        <taxon>Tracheophyta</taxon>
        <taxon>Spermatophyta</taxon>
        <taxon>Magnoliopsida</taxon>
        <taxon>eudicotyledons</taxon>
        <taxon>Gunneridae</taxon>
        <taxon>Pentapetalae</taxon>
        <taxon>rosids</taxon>
        <taxon>fabids</taxon>
        <taxon>Fabales</taxon>
        <taxon>Fabaceae</taxon>
        <taxon>Papilionoideae</taxon>
        <taxon>50 kb inversion clade</taxon>
        <taxon>NPAAA clade</taxon>
        <taxon>Hologalegina</taxon>
        <taxon>IRL clade</taxon>
        <taxon>Trifolieae</taxon>
        <taxon>Trifolium</taxon>
    </lineage>
</organism>